<evidence type="ECO:0000256" key="1">
    <source>
        <dbReference type="HAMAP-Rule" id="MF_01221"/>
    </source>
</evidence>
<organism evidence="2 4">
    <name type="scientific">Caproicibacter fermentans</name>
    <dbReference type="NCBI Taxonomy" id="2576756"/>
    <lineage>
        <taxon>Bacteria</taxon>
        <taxon>Bacillati</taxon>
        <taxon>Bacillota</taxon>
        <taxon>Clostridia</taxon>
        <taxon>Eubacteriales</taxon>
        <taxon>Acutalibacteraceae</taxon>
        <taxon>Caproicibacter</taxon>
    </lineage>
</organism>
<dbReference type="Proteomes" id="UP000515909">
    <property type="component" value="Chromosome"/>
</dbReference>
<dbReference type="OrthoDB" id="9763001at2"/>
<protein>
    <recommendedName>
        <fullName evidence="1">UPF0210 protein CAFE_26010</fullName>
    </recommendedName>
</protein>
<reference evidence="2 4" key="1">
    <citation type="submission" date="2019-09" db="EMBL/GenBank/DDBJ databases">
        <title>Genome sequence of Clostridium sp. EA1.</title>
        <authorList>
            <person name="Poehlein A."/>
            <person name="Bengelsdorf F.R."/>
            <person name="Daniel R."/>
        </authorList>
    </citation>
    <scope>NUCLEOTIDE SEQUENCE [LARGE SCALE GENOMIC DNA]</scope>
    <source>
        <strain evidence="2 4">EA1</strain>
    </source>
</reference>
<comment type="subunit">
    <text evidence="1">Homodimer.</text>
</comment>
<dbReference type="AlphaFoldDB" id="A0A6N8I2W8"/>
<proteinExistence type="inferred from homology"/>
<keyword evidence="4" id="KW-1185">Reference proteome</keyword>
<dbReference type="EMBL" id="VWXL01000077">
    <property type="protein sequence ID" value="MVB11873.1"/>
    <property type="molecule type" value="Genomic_DNA"/>
</dbReference>
<sequence length="452" mass="47212">MINSRDILETIQMIDNENLDVRTITMGISLLDCIDPDANRACEKIYDKICRYAGNLVRTGEDISREYGIPIIHKRISVTPIAMIAAACPDKNPVRFAKALDRAAKTTGVNFIGGYSALVHKGFGPGDYALIESIPQALSETEYVCSSVNIGSTKAGINMDAVEKMGRVVLETAKATAERDCVGAAKLVVFCNAPEDNPFMAGAFHGPGEPDCVINVGVSGPGVVRAALAKAGDCKMDEVANIIKKTAFKVTRMGQLVAQEASRRLCVPFGIIDLSLAPTPAIGDSVAHILEEMGLESCGAHGTTAALALLNDAVKKGGVMASSHVGGLSGAFIPVTEDSGMIDAARCGSLSITKLEAMTAVCSVGLDMIAVPGDTPSEIISAIIADEAAIGMVNSKTTAVRLIPAIGKKAGEELNFGGLLGGGPVMEVNRYSPLKMILRGGRIPAPIQSLKN</sequence>
<dbReference type="EMBL" id="CP060286">
    <property type="protein sequence ID" value="QNK41111.1"/>
    <property type="molecule type" value="Genomic_DNA"/>
</dbReference>
<dbReference type="HAMAP" id="MF_01221">
    <property type="entry name" value="UPF0210"/>
    <property type="match status" value="1"/>
</dbReference>
<evidence type="ECO:0000313" key="2">
    <source>
        <dbReference type="EMBL" id="MVB11873.1"/>
    </source>
</evidence>
<dbReference type="Proteomes" id="UP000469440">
    <property type="component" value="Unassembled WGS sequence"/>
</dbReference>
<gene>
    <name evidence="2" type="ORF">CAFE_26010</name>
    <name evidence="3" type="ORF">HCR03_02010</name>
</gene>
<accession>A0A7G8TBX0</accession>
<dbReference type="SUPFAM" id="SSF51998">
    <property type="entry name" value="PFL-like glycyl radical enzymes"/>
    <property type="match status" value="1"/>
</dbReference>
<reference evidence="3 5" key="2">
    <citation type="submission" date="2020-08" db="EMBL/GenBank/DDBJ databases">
        <title>The isolate Caproiciproducens sp. 7D4C2 produces n-caproate at mildly acidic conditions from hexoses: genome and rBOX comparison with related strains and chain-elongating bacteria.</title>
        <authorList>
            <person name="Esquivel-Elizondo S."/>
            <person name="Bagci C."/>
            <person name="Temovska M."/>
            <person name="Jeon B.S."/>
            <person name="Bessarab I."/>
            <person name="Williams R.B.H."/>
            <person name="Huson D.H."/>
            <person name="Angenent L.T."/>
        </authorList>
    </citation>
    <scope>NUCLEOTIDE SEQUENCE [LARGE SCALE GENOMIC DNA]</scope>
    <source>
        <strain evidence="3 5">7D4C2</strain>
    </source>
</reference>
<dbReference type="PANTHER" id="PTHR37560:SF1">
    <property type="entry name" value="UPF0210 PROTEIN MJ1665"/>
    <property type="match status" value="1"/>
</dbReference>
<dbReference type="InterPro" id="IPR007841">
    <property type="entry name" value="UPF0210"/>
</dbReference>
<evidence type="ECO:0000313" key="3">
    <source>
        <dbReference type="EMBL" id="QNK41111.1"/>
    </source>
</evidence>
<dbReference type="RefSeq" id="WP_066650568.1">
    <property type="nucleotide sequence ID" value="NZ_CP060286.1"/>
</dbReference>
<dbReference type="NCBIfam" id="NF003700">
    <property type="entry name" value="PRK05313.1"/>
    <property type="match status" value="1"/>
</dbReference>
<name>A0A6N8I2W8_9FIRM</name>
<evidence type="ECO:0000313" key="5">
    <source>
        <dbReference type="Proteomes" id="UP000515909"/>
    </source>
</evidence>
<dbReference type="Pfam" id="PF05167">
    <property type="entry name" value="DUF711"/>
    <property type="match status" value="1"/>
</dbReference>
<dbReference type="PANTHER" id="PTHR37560">
    <property type="entry name" value="UPF0210 PROTEIN SPR0218"/>
    <property type="match status" value="1"/>
</dbReference>
<dbReference type="CDD" id="cd08025">
    <property type="entry name" value="RNR_PFL_like_DUF711"/>
    <property type="match status" value="1"/>
</dbReference>
<comment type="similarity">
    <text evidence="1">Belongs to the UPF0210 family.</text>
</comment>
<dbReference type="Gene3D" id="3.20.70.20">
    <property type="match status" value="1"/>
</dbReference>
<evidence type="ECO:0000313" key="4">
    <source>
        <dbReference type="Proteomes" id="UP000469440"/>
    </source>
</evidence>
<accession>A0A6N8I2W8</accession>
<dbReference type="KEGG" id="cfem:HCR03_02010"/>